<reference evidence="1 2" key="1">
    <citation type="submission" date="2023-08" db="EMBL/GenBank/DDBJ databases">
        <title>A Necator americanus chromosomal reference genome.</title>
        <authorList>
            <person name="Ilik V."/>
            <person name="Petrzelkova K.J."/>
            <person name="Pardy F."/>
            <person name="Fuh T."/>
            <person name="Niatou-Singa F.S."/>
            <person name="Gouil Q."/>
            <person name="Baker L."/>
            <person name="Ritchie M.E."/>
            <person name="Jex A.R."/>
            <person name="Gazzola D."/>
            <person name="Li H."/>
            <person name="Toshio Fujiwara R."/>
            <person name="Zhan B."/>
            <person name="Aroian R.V."/>
            <person name="Pafco B."/>
            <person name="Schwarz E.M."/>
        </authorList>
    </citation>
    <scope>NUCLEOTIDE SEQUENCE [LARGE SCALE GENOMIC DNA]</scope>
    <source>
        <strain evidence="1 2">Aroian</strain>
        <tissue evidence="1">Whole animal</tissue>
    </source>
</reference>
<gene>
    <name evidence="1" type="primary">Necator_chrX.g24960</name>
    <name evidence="1" type="ORF">RB195_024795</name>
</gene>
<evidence type="ECO:0000313" key="2">
    <source>
        <dbReference type="Proteomes" id="UP001303046"/>
    </source>
</evidence>
<evidence type="ECO:0008006" key="3">
    <source>
        <dbReference type="Google" id="ProtNLM"/>
    </source>
</evidence>
<comment type="caution">
    <text evidence="1">The sequence shown here is derived from an EMBL/GenBank/DDBJ whole genome shotgun (WGS) entry which is preliminary data.</text>
</comment>
<dbReference type="Proteomes" id="UP001303046">
    <property type="component" value="Unassembled WGS sequence"/>
</dbReference>
<evidence type="ECO:0000313" key="1">
    <source>
        <dbReference type="EMBL" id="KAK6764605.1"/>
    </source>
</evidence>
<accession>A0ABR1EPQ7</accession>
<dbReference type="EMBL" id="JAVFWL010000006">
    <property type="protein sequence ID" value="KAK6764605.1"/>
    <property type="molecule type" value="Genomic_DNA"/>
</dbReference>
<proteinExistence type="predicted"/>
<name>A0ABR1EPQ7_NECAM</name>
<sequence>MWNSIEWIDSVQALVEDRERWAELWSSATHLGEDKGNRVCDNSSQPIKSNFKYENEYHFITVQKRREHFQCRANLIMFVSKLLQTGVNTHQYYNNR</sequence>
<organism evidence="1 2">
    <name type="scientific">Necator americanus</name>
    <name type="common">Human hookworm</name>
    <dbReference type="NCBI Taxonomy" id="51031"/>
    <lineage>
        <taxon>Eukaryota</taxon>
        <taxon>Metazoa</taxon>
        <taxon>Ecdysozoa</taxon>
        <taxon>Nematoda</taxon>
        <taxon>Chromadorea</taxon>
        <taxon>Rhabditida</taxon>
        <taxon>Rhabditina</taxon>
        <taxon>Rhabditomorpha</taxon>
        <taxon>Strongyloidea</taxon>
        <taxon>Ancylostomatidae</taxon>
        <taxon>Bunostominae</taxon>
        <taxon>Necator</taxon>
    </lineage>
</organism>
<protein>
    <recommendedName>
        <fullName evidence="3">Myotubularin phosphatase domain-containing protein</fullName>
    </recommendedName>
</protein>
<keyword evidence="2" id="KW-1185">Reference proteome</keyword>